<comment type="similarity">
    <text evidence="4">Belongs to the FRRS1 family.</text>
</comment>
<evidence type="ECO:0000256" key="15">
    <source>
        <dbReference type="ARBA" id="ARBA00023157"/>
    </source>
</evidence>
<feature type="domain" description="Cytochrome b561" evidence="20">
    <location>
        <begin position="397"/>
        <end position="598"/>
    </location>
</feature>
<dbReference type="GO" id="GO:0016020">
    <property type="term" value="C:membrane"/>
    <property type="evidence" value="ECO:0007669"/>
    <property type="project" value="UniProtKB-SubCell"/>
</dbReference>
<dbReference type="PROSITE" id="PS51019">
    <property type="entry name" value="REELIN"/>
    <property type="match status" value="1"/>
</dbReference>
<feature type="domain" description="DOMON" evidence="19">
    <location>
        <begin position="272"/>
        <end position="392"/>
    </location>
</feature>
<proteinExistence type="inferred from homology"/>
<evidence type="ECO:0000256" key="4">
    <source>
        <dbReference type="ARBA" id="ARBA00009195"/>
    </source>
</evidence>
<evidence type="ECO:0000256" key="14">
    <source>
        <dbReference type="ARBA" id="ARBA00023136"/>
    </source>
</evidence>
<protein>
    <recommendedName>
        <fullName evidence="24">Ferric-chelate reductase 1 homolog</fullName>
    </recommendedName>
</protein>
<dbReference type="PANTHER" id="PTHR45828:SF33">
    <property type="entry name" value="DOMON DOMAIN-CONTAINING PROTEIN"/>
    <property type="match status" value="1"/>
</dbReference>
<evidence type="ECO:0000259" key="21">
    <source>
        <dbReference type="PROSITE" id="PS51019"/>
    </source>
</evidence>
<feature type="transmembrane region" description="Helical" evidence="17">
    <location>
        <begin position="540"/>
        <end position="564"/>
    </location>
</feature>
<feature type="transmembrane region" description="Helical" evidence="17">
    <location>
        <begin position="576"/>
        <end position="598"/>
    </location>
</feature>
<keyword evidence="5" id="KW-0813">Transport</keyword>
<organism evidence="22 23">
    <name type="scientific">Mythimna separata</name>
    <name type="common">Oriental armyworm</name>
    <name type="synonym">Pseudaletia separata</name>
    <dbReference type="NCBI Taxonomy" id="271217"/>
    <lineage>
        <taxon>Eukaryota</taxon>
        <taxon>Metazoa</taxon>
        <taxon>Ecdysozoa</taxon>
        <taxon>Arthropoda</taxon>
        <taxon>Hexapoda</taxon>
        <taxon>Insecta</taxon>
        <taxon>Pterygota</taxon>
        <taxon>Neoptera</taxon>
        <taxon>Endopterygota</taxon>
        <taxon>Lepidoptera</taxon>
        <taxon>Glossata</taxon>
        <taxon>Ditrysia</taxon>
        <taxon>Noctuoidea</taxon>
        <taxon>Noctuidae</taxon>
        <taxon>Noctuinae</taxon>
        <taxon>Hadenini</taxon>
        <taxon>Mythimna</taxon>
    </lineage>
</organism>
<feature type="transmembrane region" description="Helical" evidence="17">
    <location>
        <begin position="437"/>
        <end position="456"/>
    </location>
</feature>
<name>A0AAD7YA45_MYTSE</name>
<dbReference type="InterPro" id="IPR051237">
    <property type="entry name" value="Ferric-chelate_Red/DefProt"/>
</dbReference>
<evidence type="ECO:0000256" key="16">
    <source>
        <dbReference type="ARBA" id="ARBA00023180"/>
    </source>
</evidence>
<evidence type="ECO:0000256" key="1">
    <source>
        <dbReference type="ARBA" id="ARBA00001970"/>
    </source>
</evidence>
<dbReference type="Pfam" id="PF02014">
    <property type="entry name" value="Reeler"/>
    <property type="match status" value="1"/>
</dbReference>
<evidence type="ECO:0000259" key="20">
    <source>
        <dbReference type="PROSITE" id="PS50939"/>
    </source>
</evidence>
<keyword evidence="16" id="KW-0325">Glycoprotein</keyword>
<keyword evidence="9" id="KW-0391">Immunity</keyword>
<dbReference type="EMBL" id="JARGEI010000026">
    <property type="protein sequence ID" value="KAJ8708278.1"/>
    <property type="molecule type" value="Genomic_DNA"/>
</dbReference>
<evidence type="ECO:0000256" key="13">
    <source>
        <dbReference type="ARBA" id="ARBA00023022"/>
    </source>
</evidence>
<evidence type="ECO:0000313" key="23">
    <source>
        <dbReference type="Proteomes" id="UP001231518"/>
    </source>
</evidence>
<feature type="transmembrane region" description="Helical" evidence="17">
    <location>
        <begin position="640"/>
        <end position="665"/>
    </location>
</feature>
<comment type="caution">
    <text evidence="22">The sequence shown here is derived from an EMBL/GenBank/DDBJ whole genome shotgun (WGS) entry which is preliminary data.</text>
</comment>
<evidence type="ECO:0000256" key="10">
    <source>
        <dbReference type="ARBA" id="ARBA00022982"/>
    </source>
</evidence>
<comment type="subcellular location">
    <subcellularLocation>
        <location evidence="2">Membrane</location>
        <topology evidence="2">Multi-pass membrane protein</topology>
    </subcellularLocation>
</comment>
<dbReference type="CDD" id="cd08544">
    <property type="entry name" value="Reeler"/>
    <property type="match status" value="1"/>
</dbReference>
<gene>
    <name evidence="22" type="ORF">PYW07_010403</name>
</gene>
<evidence type="ECO:0000256" key="12">
    <source>
        <dbReference type="ARBA" id="ARBA00023004"/>
    </source>
</evidence>
<evidence type="ECO:0000256" key="8">
    <source>
        <dbReference type="ARBA" id="ARBA00022692"/>
    </source>
</evidence>
<feature type="signal peptide" evidence="18">
    <location>
        <begin position="1"/>
        <end position="24"/>
    </location>
</feature>
<keyword evidence="7" id="KW-0399">Innate immunity</keyword>
<keyword evidence="12" id="KW-0408">Iron</keyword>
<comment type="cofactor">
    <cofactor evidence="1">
        <name>heme b</name>
        <dbReference type="ChEBI" id="CHEBI:60344"/>
    </cofactor>
</comment>
<dbReference type="InterPro" id="IPR002861">
    <property type="entry name" value="Reeler_dom"/>
</dbReference>
<feature type="domain" description="Reelin" evidence="21">
    <location>
        <begin position="11"/>
        <end position="187"/>
    </location>
</feature>
<keyword evidence="23" id="KW-1185">Reference proteome</keyword>
<evidence type="ECO:0000256" key="17">
    <source>
        <dbReference type="SAM" id="Phobius"/>
    </source>
</evidence>
<evidence type="ECO:0000256" key="5">
    <source>
        <dbReference type="ARBA" id="ARBA00022448"/>
    </source>
</evidence>
<dbReference type="InterPro" id="IPR006593">
    <property type="entry name" value="Cyt_b561/ferric_Rdtase_TM"/>
</dbReference>
<evidence type="ECO:0000259" key="19">
    <source>
        <dbReference type="PROSITE" id="PS50836"/>
    </source>
</evidence>
<keyword evidence="10" id="KW-0249">Electron transport</keyword>
<accession>A0AAD7YA45</accession>
<dbReference type="InterPro" id="IPR042307">
    <property type="entry name" value="Reeler_sf"/>
</dbReference>
<dbReference type="Proteomes" id="UP001231518">
    <property type="component" value="Chromosome 25"/>
</dbReference>
<evidence type="ECO:0000256" key="9">
    <source>
        <dbReference type="ARBA" id="ARBA00022859"/>
    </source>
</evidence>
<evidence type="ECO:0000313" key="22">
    <source>
        <dbReference type="EMBL" id="KAJ8708278.1"/>
    </source>
</evidence>
<feature type="transmembrane region" description="Helical" evidence="17">
    <location>
        <begin position="509"/>
        <end position="528"/>
    </location>
</feature>
<reference evidence="22" key="1">
    <citation type="submission" date="2023-03" db="EMBL/GenBank/DDBJ databases">
        <title>Chromosome-level genomes of two armyworms, Mythimna separata and Mythimna loreyi, provide insights into the biosynthesis and reception of sex pheromones.</title>
        <authorList>
            <person name="Zhao H."/>
        </authorList>
    </citation>
    <scope>NUCLEOTIDE SEQUENCE</scope>
    <source>
        <strain evidence="22">BeijingLab</strain>
        <tissue evidence="22">Pupa</tissue>
    </source>
</reference>
<dbReference type="SMART" id="SM00665">
    <property type="entry name" value="B561"/>
    <property type="match status" value="1"/>
</dbReference>
<evidence type="ECO:0000256" key="6">
    <source>
        <dbReference type="ARBA" id="ARBA00022529"/>
    </source>
</evidence>
<dbReference type="InterPro" id="IPR005018">
    <property type="entry name" value="DOMON_domain"/>
</dbReference>
<evidence type="ECO:0000256" key="18">
    <source>
        <dbReference type="SAM" id="SignalP"/>
    </source>
</evidence>
<keyword evidence="6" id="KW-0929">Antimicrobial</keyword>
<feature type="transmembrane region" description="Helical" evidence="17">
    <location>
        <begin position="477"/>
        <end position="497"/>
    </location>
</feature>
<dbReference type="CDD" id="cd09628">
    <property type="entry name" value="DOMON_SDR_2_like"/>
    <property type="match status" value="1"/>
</dbReference>
<keyword evidence="14 17" id="KW-0472">Membrane</keyword>
<dbReference type="SMART" id="SM00664">
    <property type="entry name" value="DoH"/>
    <property type="match status" value="1"/>
</dbReference>
<evidence type="ECO:0000256" key="7">
    <source>
        <dbReference type="ARBA" id="ARBA00022588"/>
    </source>
</evidence>
<keyword evidence="15" id="KW-1015">Disulfide bond</keyword>
<dbReference type="CDD" id="cd08760">
    <property type="entry name" value="Cyt_b561_FRRS1_like"/>
    <property type="match status" value="1"/>
</dbReference>
<dbReference type="Pfam" id="PF03351">
    <property type="entry name" value="DOMON"/>
    <property type="match status" value="1"/>
</dbReference>
<keyword evidence="8 17" id="KW-0812">Transmembrane</keyword>
<sequence>MLPRKRGAMLFCVLMVMVIHQTEQYGSGAPSGACIDQTPRHESIAAQSSTPPYLILTSSAQVRQGDTLQVTVGSPAGAPLPIGGFILQARQIQNPDIIVGKFVGVPDASLTHVTTCSNPNDTVTHSSPEDKPAMTFTWQAPSDFLGGIEFRATVAQSYATFWKNVESPLVEVVTPDTVVSAPAAAAPRSTSAPPAPPVIMESKVVEVVTPDTVVSAPAAAAPRSTSAPPAPPVIMESKPKQEAVPLDVIYDGCADNKLCFGVPENCIPKGDCKAVVAIFVSGDKYTFELQGTGNPKYVAAGLSMDTKMGDDSAMECVRNDNGRVSLFTSWTYPKAEPYVSRTDSPQEIVQLQESSIIDGKLYCKFRRDVVSVVQGRTYDLASTMYNLMVVSGSSMKDANRVGFHDIAYEATGVPMSLATVGTAAGSSKLLLKLHGCFMLIAWLGTSSIGILLARYFRQTWVGKTLGGKDIWFAYHRIFMVVTWVLTVVGFILILIEVGGYSTTGDNPHAITGLVTVILCFLQPIGAYFRPHPGTSKRPIFNWAHWGAGNAAHILGIVTIFLAVYLQKAELPSWSVFILAAFVAFHVIMHLVLSLTVCVSDGRISNGRINAFPMKDMLGQTRQPTQVDRSTDAPFSSFRRLLLGVYTPIVLLFTIAMVCLVALAPITEAYDSIMGA</sequence>
<dbReference type="AlphaFoldDB" id="A0AAD7YA45"/>
<dbReference type="PROSITE" id="PS50836">
    <property type="entry name" value="DOMON"/>
    <property type="match status" value="1"/>
</dbReference>
<evidence type="ECO:0000256" key="3">
    <source>
        <dbReference type="ARBA" id="ARBA00008501"/>
    </source>
</evidence>
<dbReference type="Gene3D" id="2.60.40.4060">
    <property type="entry name" value="Reeler domain"/>
    <property type="match status" value="1"/>
</dbReference>
<comment type="similarity">
    <text evidence="3">Belongs to the insect defense protein family.</text>
</comment>
<evidence type="ECO:0008006" key="24">
    <source>
        <dbReference type="Google" id="ProtNLM"/>
    </source>
</evidence>
<feature type="chain" id="PRO_5042131734" description="Ferric-chelate reductase 1 homolog" evidence="18">
    <location>
        <begin position="25"/>
        <end position="675"/>
    </location>
</feature>
<dbReference type="GO" id="GO:0042742">
    <property type="term" value="P:defense response to bacterium"/>
    <property type="evidence" value="ECO:0007669"/>
    <property type="project" value="UniProtKB-KW"/>
</dbReference>
<evidence type="ECO:0000256" key="2">
    <source>
        <dbReference type="ARBA" id="ARBA00004141"/>
    </source>
</evidence>
<dbReference type="PROSITE" id="PS50939">
    <property type="entry name" value="CYTOCHROME_B561"/>
    <property type="match status" value="1"/>
</dbReference>
<keyword evidence="18" id="KW-0732">Signal</keyword>
<dbReference type="GO" id="GO:0045087">
    <property type="term" value="P:innate immune response"/>
    <property type="evidence" value="ECO:0007669"/>
    <property type="project" value="UniProtKB-KW"/>
</dbReference>
<dbReference type="Gene3D" id="1.20.120.1770">
    <property type="match status" value="1"/>
</dbReference>
<evidence type="ECO:0000256" key="11">
    <source>
        <dbReference type="ARBA" id="ARBA00022989"/>
    </source>
</evidence>
<keyword evidence="13" id="KW-0044">Antibiotic</keyword>
<dbReference type="PANTHER" id="PTHR45828">
    <property type="entry name" value="CYTOCHROME B561/FERRIC REDUCTASE TRANSMEMBRANE"/>
    <property type="match status" value="1"/>
</dbReference>
<keyword evidence="11 17" id="KW-1133">Transmembrane helix</keyword>